<keyword evidence="3" id="KW-0081">Bacteriolytic enzyme</keyword>
<dbReference type="PANTHER" id="PTHR11407:SF63">
    <property type="entry name" value="LYSOZYME C"/>
    <property type="match status" value="1"/>
</dbReference>
<evidence type="ECO:0000313" key="9">
    <source>
        <dbReference type="EMBL" id="KAJ8919879.1"/>
    </source>
</evidence>
<dbReference type="EMBL" id="JANEYG010000016">
    <property type="protein sequence ID" value="KAJ8919879.1"/>
    <property type="molecule type" value="Genomic_DNA"/>
</dbReference>
<evidence type="ECO:0000256" key="6">
    <source>
        <dbReference type="RuleBase" id="RU004440"/>
    </source>
</evidence>
<keyword evidence="3" id="KW-0929">Antimicrobial</keyword>
<dbReference type="PROSITE" id="PS51348">
    <property type="entry name" value="GLYCOSYL_HYDROL_F22_2"/>
    <property type="match status" value="1"/>
</dbReference>
<organism evidence="9 10">
    <name type="scientific">Exocentrus adspersus</name>
    <dbReference type="NCBI Taxonomy" id="1586481"/>
    <lineage>
        <taxon>Eukaryota</taxon>
        <taxon>Metazoa</taxon>
        <taxon>Ecdysozoa</taxon>
        <taxon>Arthropoda</taxon>
        <taxon>Hexapoda</taxon>
        <taxon>Insecta</taxon>
        <taxon>Pterygota</taxon>
        <taxon>Neoptera</taxon>
        <taxon>Endopterygota</taxon>
        <taxon>Coleoptera</taxon>
        <taxon>Polyphaga</taxon>
        <taxon>Cucujiformia</taxon>
        <taxon>Chrysomeloidea</taxon>
        <taxon>Cerambycidae</taxon>
        <taxon>Lamiinae</taxon>
        <taxon>Acanthocinini</taxon>
        <taxon>Exocentrus</taxon>
    </lineage>
</organism>
<dbReference type="Proteomes" id="UP001159042">
    <property type="component" value="Unassembled WGS sequence"/>
</dbReference>
<evidence type="ECO:0000256" key="2">
    <source>
        <dbReference type="ARBA" id="ARBA00012732"/>
    </source>
</evidence>
<comment type="catalytic activity">
    <reaction evidence="1">
        <text>Hydrolysis of (1-&gt;4)-beta-linkages between N-acetylmuramic acid and N-acetyl-D-glucosamine residues in a peptidoglycan and between N-acetyl-D-glucosamine residues in chitodextrins.</text>
        <dbReference type="EC" id="3.2.1.17"/>
    </reaction>
</comment>
<dbReference type="GO" id="GO:0003796">
    <property type="term" value="F:lysozyme activity"/>
    <property type="evidence" value="ECO:0007669"/>
    <property type="project" value="UniProtKB-EC"/>
</dbReference>
<reference evidence="9 10" key="1">
    <citation type="journal article" date="2023" name="Insect Mol. Biol.">
        <title>Genome sequencing provides insights into the evolution of gene families encoding plant cell wall-degrading enzymes in longhorned beetles.</title>
        <authorList>
            <person name="Shin N.R."/>
            <person name="Okamura Y."/>
            <person name="Kirsch R."/>
            <person name="Pauchet Y."/>
        </authorList>
    </citation>
    <scope>NUCLEOTIDE SEQUENCE [LARGE SCALE GENOMIC DNA]</scope>
    <source>
        <strain evidence="9">EAD_L_NR</strain>
    </source>
</reference>
<evidence type="ECO:0000256" key="7">
    <source>
        <dbReference type="SAM" id="SignalP"/>
    </source>
</evidence>
<name>A0AAV8W045_9CUCU</name>
<gene>
    <name evidence="9" type="ORF">NQ315_006408</name>
</gene>
<evidence type="ECO:0000256" key="4">
    <source>
        <dbReference type="ARBA" id="ARBA00023157"/>
    </source>
</evidence>
<dbReference type="AlphaFoldDB" id="A0AAV8W045"/>
<evidence type="ECO:0000256" key="3">
    <source>
        <dbReference type="ARBA" id="ARBA00022638"/>
    </source>
</evidence>
<keyword evidence="4" id="KW-1015">Disulfide bond</keyword>
<dbReference type="PROSITE" id="PS00128">
    <property type="entry name" value="GLYCOSYL_HYDROL_F22_1"/>
    <property type="match status" value="1"/>
</dbReference>
<dbReference type="PRINTS" id="PR00135">
    <property type="entry name" value="LYZLACT"/>
</dbReference>
<dbReference type="SMART" id="SM00263">
    <property type="entry name" value="LYZ1"/>
    <property type="match status" value="1"/>
</dbReference>
<comment type="similarity">
    <text evidence="6">Belongs to the glycosyl hydrolase 22 family.</text>
</comment>
<dbReference type="SUPFAM" id="SSF53955">
    <property type="entry name" value="Lysozyme-like"/>
    <property type="match status" value="1"/>
</dbReference>
<sequence>MSCKTLLILVAAVLALARAKTYDRCEFAREIQTYGVPADQVAVWTCIAQHESEYNTAAVNWSSGDHGIYQISELYWCSTSGTPGGGCNALCSQFEDDNIQDDTACAQLIYGQMGFPAWTTYQYCNGDVSQYTAGC</sequence>
<dbReference type="PANTHER" id="PTHR11407">
    <property type="entry name" value="LYSOZYME C"/>
    <property type="match status" value="1"/>
</dbReference>
<evidence type="ECO:0000313" key="10">
    <source>
        <dbReference type="Proteomes" id="UP001159042"/>
    </source>
</evidence>
<feature type="chain" id="PRO_5043832635" description="lysozyme" evidence="7">
    <location>
        <begin position="20"/>
        <end position="135"/>
    </location>
</feature>
<dbReference type="GO" id="GO:0031640">
    <property type="term" value="P:killing of cells of another organism"/>
    <property type="evidence" value="ECO:0007669"/>
    <property type="project" value="UniProtKB-KW"/>
</dbReference>
<keyword evidence="5" id="KW-0326">Glycosidase</keyword>
<dbReference type="Gene3D" id="1.10.530.10">
    <property type="match status" value="1"/>
</dbReference>
<dbReference type="InterPro" id="IPR023346">
    <property type="entry name" value="Lysozyme-like_dom_sf"/>
</dbReference>
<accession>A0AAV8W045</accession>
<dbReference type="CDD" id="cd16899">
    <property type="entry name" value="LYZ_C_invert"/>
    <property type="match status" value="1"/>
</dbReference>
<feature type="signal peptide" evidence="7">
    <location>
        <begin position="1"/>
        <end position="19"/>
    </location>
</feature>
<dbReference type="InterPro" id="IPR019799">
    <property type="entry name" value="Glyco_hydro_22_CS"/>
</dbReference>
<proteinExistence type="inferred from homology"/>
<evidence type="ECO:0000259" key="8">
    <source>
        <dbReference type="PROSITE" id="PS00128"/>
    </source>
</evidence>
<protein>
    <recommendedName>
        <fullName evidence="2">lysozyme</fullName>
        <ecNumber evidence="2">3.2.1.17</ecNumber>
    </recommendedName>
</protein>
<keyword evidence="5" id="KW-0378">Hydrolase</keyword>
<dbReference type="Pfam" id="PF00062">
    <property type="entry name" value="Lys"/>
    <property type="match status" value="1"/>
</dbReference>
<keyword evidence="7" id="KW-0732">Signal</keyword>
<dbReference type="GO" id="GO:0042742">
    <property type="term" value="P:defense response to bacterium"/>
    <property type="evidence" value="ECO:0007669"/>
    <property type="project" value="UniProtKB-KW"/>
</dbReference>
<comment type="caution">
    <text evidence="9">The sequence shown here is derived from an EMBL/GenBank/DDBJ whole genome shotgun (WGS) entry which is preliminary data.</text>
</comment>
<evidence type="ECO:0000256" key="1">
    <source>
        <dbReference type="ARBA" id="ARBA00000632"/>
    </source>
</evidence>
<evidence type="ECO:0000256" key="5">
    <source>
        <dbReference type="ARBA" id="ARBA00023295"/>
    </source>
</evidence>
<dbReference type="InterPro" id="IPR001916">
    <property type="entry name" value="Glyco_hydro_22"/>
</dbReference>
<keyword evidence="10" id="KW-1185">Reference proteome</keyword>
<dbReference type="EC" id="3.2.1.17" evidence="2"/>
<feature type="domain" description="Glycosyl hydrolases family 22 (GH22)" evidence="8">
    <location>
        <begin position="87"/>
        <end position="105"/>
    </location>
</feature>